<evidence type="ECO:0000313" key="1">
    <source>
        <dbReference type="EMBL" id="KAI7985365.1"/>
    </source>
</evidence>
<gene>
    <name evidence="1" type="ORF">LOK49_LG14G02059</name>
</gene>
<keyword evidence="1" id="KW-0238">DNA-binding</keyword>
<dbReference type="Proteomes" id="UP001060215">
    <property type="component" value="Chromosome 15"/>
</dbReference>
<dbReference type="EMBL" id="CM045772">
    <property type="protein sequence ID" value="KAI7985365.1"/>
    <property type="molecule type" value="Genomic_DNA"/>
</dbReference>
<sequence>MLDDENELQMDFLLDQTVAEGHDMMGFGPLLPTESERSRIEDFKEEILRKRRAGKLQGDTTSMLKNWWQQHAKWPYPTVVPMAYTFMPFGSGTHDYPRNELEIDILILHSLAIFERKEKEGNAWFWFILLNQRKGRNHGFGDVGS</sequence>
<reference evidence="1 2" key="1">
    <citation type="journal article" date="2022" name="Plant J.">
        <title>Chromosome-level genome of Camellia lanceoleosa provides a valuable resource for understanding genome evolution and self-incompatibility.</title>
        <authorList>
            <person name="Gong W."/>
            <person name="Xiao S."/>
            <person name="Wang L."/>
            <person name="Liao Z."/>
            <person name="Chang Y."/>
            <person name="Mo W."/>
            <person name="Hu G."/>
            <person name="Li W."/>
            <person name="Zhao G."/>
            <person name="Zhu H."/>
            <person name="Hu X."/>
            <person name="Ji K."/>
            <person name="Xiang X."/>
            <person name="Song Q."/>
            <person name="Yuan D."/>
            <person name="Jin S."/>
            <person name="Zhang L."/>
        </authorList>
    </citation>
    <scope>NUCLEOTIDE SEQUENCE [LARGE SCALE GENOMIC DNA]</scope>
    <source>
        <strain evidence="1">SQ_2022a</strain>
    </source>
</reference>
<evidence type="ECO:0000313" key="2">
    <source>
        <dbReference type="Proteomes" id="UP001060215"/>
    </source>
</evidence>
<accession>A0ACC0F9T2</accession>
<organism evidence="1 2">
    <name type="scientific">Camellia lanceoleosa</name>
    <dbReference type="NCBI Taxonomy" id="1840588"/>
    <lineage>
        <taxon>Eukaryota</taxon>
        <taxon>Viridiplantae</taxon>
        <taxon>Streptophyta</taxon>
        <taxon>Embryophyta</taxon>
        <taxon>Tracheophyta</taxon>
        <taxon>Spermatophyta</taxon>
        <taxon>Magnoliopsida</taxon>
        <taxon>eudicotyledons</taxon>
        <taxon>Gunneridae</taxon>
        <taxon>Pentapetalae</taxon>
        <taxon>asterids</taxon>
        <taxon>Ericales</taxon>
        <taxon>Theaceae</taxon>
        <taxon>Camellia</taxon>
    </lineage>
</organism>
<protein>
    <submittedName>
        <fullName evidence="1">Homeobox protein HD1</fullName>
    </submittedName>
</protein>
<keyword evidence="1" id="KW-0371">Homeobox</keyword>
<keyword evidence="2" id="KW-1185">Reference proteome</keyword>
<proteinExistence type="predicted"/>
<comment type="caution">
    <text evidence="1">The sequence shown here is derived from an EMBL/GenBank/DDBJ whole genome shotgun (WGS) entry which is preliminary data.</text>
</comment>
<name>A0ACC0F9T2_9ERIC</name>